<evidence type="ECO:0000259" key="22">
    <source>
        <dbReference type="Pfam" id="PF00391"/>
    </source>
</evidence>
<dbReference type="SUPFAM" id="SSF51621">
    <property type="entry name" value="Phosphoenolpyruvate/pyruvate domain"/>
    <property type="match status" value="1"/>
</dbReference>
<dbReference type="InterPro" id="IPR050499">
    <property type="entry name" value="PEP-utilizing_PTS_enzyme"/>
</dbReference>
<evidence type="ECO:0000256" key="16">
    <source>
        <dbReference type="ARBA" id="ARBA00033235"/>
    </source>
</evidence>
<dbReference type="Pfam" id="PF05524">
    <property type="entry name" value="PEP-utilisers_N"/>
    <property type="match status" value="1"/>
</dbReference>
<evidence type="ECO:0000256" key="12">
    <source>
        <dbReference type="ARBA" id="ARBA00022683"/>
    </source>
</evidence>
<keyword evidence="21" id="KW-0175">Coiled coil</keyword>
<comment type="function">
    <text evidence="3 17">General (non sugar-specific) component of the phosphoenolpyruvate-dependent sugar phosphotransferase system (sugar PTS). This major carbohydrate active-transport system catalyzes the phosphorylation of incoming sugar substrates concomitantly with their translocation across the cell membrane. Enzyme I transfers the phosphoryl group from phosphoenolpyruvate (PEP) to the phosphoryl carrier protein (HPr).</text>
</comment>
<dbReference type="PANTHER" id="PTHR46244">
    <property type="entry name" value="PHOSPHOENOLPYRUVATE-PROTEIN PHOSPHOTRANSFERASE"/>
    <property type="match status" value="1"/>
</dbReference>
<reference evidence="25 26" key="1">
    <citation type="submission" date="2019-05" db="EMBL/GenBank/DDBJ databases">
        <title>Verrucobacter flavum gen. nov., sp. nov. a new member of the family Verrucomicrobiaceae.</title>
        <authorList>
            <person name="Szuroczki S."/>
            <person name="Abbaszade G."/>
            <person name="Szabo A."/>
            <person name="Felfoldi T."/>
            <person name="Schumann P."/>
            <person name="Boka K."/>
            <person name="Keki Z."/>
            <person name="Toumi M."/>
            <person name="Toth E."/>
        </authorList>
    </citation>
    <scope>NUCLEOTIDE SEQUENCE [LARGE SCALE GENOMIC DNA]</scope>
    <source>
        <strain evidence="25 26">MG-N-17</strain>
    </source>
</reference>
<dbReference type="RefSeq" id="WP_138085129.1">
    <property type="nucleotide sequence ID" value="NZ_VAUV01000003.1"/>
</dbReference>
<dbReference type="InterPro" id="IPR036637">
    <property type="entry name" value="Phosphohistidine_dom_sf"/>
</dbReference>
<feature type="binding site" evidence="19">
    <location>
        <position position="313"/>
    </location>
    <ligand>
        <name>phosphoenolpyruvate</name>
        <dbReference type="ChEBI" id="CHEBI:58702"/>
    </ligand>
</feature>
<dbReference type="PROSITE" id="PS00742">
    <property type="entry name" value="PEP_ENZYMES_2"/>
    <property type="match status" value="1"/>
</dbReference>
<accession>A0A5R8KJL0</accession>
<dbReference type="Gene3D" id="3.50.30.10">
    <property type="entry name" value="Phosphohistidine domain"/>
    <property type="match status" value="1"/>
</dbReference>
<gene>
    <name evidence="25" type="primary">ptsP</name>
    <name evidence="25" type="ORF">FEM03_05215</name>
</gene>
<feature type="binding site" evidence="20">
    <location>
        <position position="446"/>
    </location>
    <ligand>
        <name>Mg(2+)</name>
        <dbReference type="ChEBI" id="CHEBI:18420"/>
    </ligand>
</feature>
<keyword evidence="11 17" id="KW-0808">Transferase</keyword>
<proteinExistence type="inferred from homology"/>
<feature type="coiled-coil region" evidence="21">
    <location>
        <begin position="51"/>
        <end position="89"/>
    </location>
</feature>
<dbReference type="Gene3D" id="3.20.20.60">
    <property type="entry name" value="Phosphoenolpyruvate-binding domains"/>
    <property type="match status" value="1"/>
</dbReference>
<feature type="active site" description="Proton donor" evidence="18">
    <location>
        <position position="517"/>
    </location>
</feature>
<keyword evidence="26" id="KW-1185">Reference proteome</keyword>
<dbReference type="InterPro" id="IPR008279">
    <property type="entry name" value="PEP-util_enz_mobile_dom"/>
</dbReference>
<dbReference type="EMBL" id="VAUV01000003">
    <property type="protein sequence ID" value="TLD72125.1"/>
    <property type="molecule type" value="Genomic_DNA"/>
</dbReference>
<organism evidence="25 26">
    <name type="scientific">Phragmitibacter flavus</name>
    <dbReference type="NCBI Taxonomy" id="2576071"/>
    <lineage>
        <taxon>Bacteria</taxon>
        <taxon>Pseudomonadati</taxon>
        <taxon>Verrucomicrobiota</taxon>
        <taxon>Verrucomicrobiia</taxon>
        <taxon>Verrucomicrobiales</taxon>
        <taxon>Verrucomicrobiaceae</taxon>
        <taxon>Phragmitibacter</taxon>
    </lineage>
</organism>
<dbReference type="GO" id="GO:0009401">
    <property type="term" value="P:phosphoenolpyruvate-dependent sugar phosphotransferase system"/>
    <property type="evidence" value="ECO:0007669"/>
    <property type="project" value="UniProtKB-KW"/>
</dbReference>
<evidence type="ECO:0000256" key="15">
    <source>
        <dbReference type="ARBA" id="ARBA00022842"/>
    </source>
</evidence>
<dbReference type="Gene3D" id="1.10.274.10">
    <property type="entry name" value="PtsI, HPr-binding domain"/>
    <property type="match status" value="1"/>
</dbReference>
<dbReference type="PANTHER" id="PTHR46244:SF3">
    <property type="entry name" value="PHOSPHOENOLPYRUVATE-PROTEIN PHOSPHOTRANSFERASE"/>
    <property type="match status" value="1"/>
</dbReference>
<dbReference type="InterPro" id="IPR024692">
    <property type="entry name" value="PTS_EI"/>
</dbReference>
<dbReference type="InterPro" id="IPR023151">
    <property type="entry name" value="PEP_util_CS"/>
</dbReference>
<evidence type="ECO:0000256" key="17">
    <source>
        <dbReference type="PIRNR" id="PIRNR000732"/>
    </source>
</evidence>
<feature type="domain" description="PEP-utilising enzyme mobile" evidence="22">
    <location>
        <begin position="173"/>
        <end position="242"/>
    </location>
</feature>
<dbReference type="GO" id="GO:0046872">
    <property type="term" value="F:metal ion binding"/>
    <property type="evidence" value="ECO:0007669"/>
    <property type="project" value="UniProtKB-KW"/>
</dbReference>
<dbReference type="GO" id="GO:0005737">
    <property type="term" value="C:cytoplasm"/>
    <property type="evidence" value="ECO:0007669"/>
    <property type="project" value="UniProtKB-SubCell"/>
</dbReference>
<keyword evidence="13 17" id="KW-0479">Metal-binding</keyword>
<feature type="binding site" evidence="20">
    <location>
        <position position="470"/>
    </location>
    <ligand>
        <name>Mg(2+)</name>
        <dbReference type="ChEBI" id="CHEBI:18420"/>
    </ligand>
</feature>
<keyword evidence="14 17" id="KW-0418">Kinase</keyword>
<evidence type="ECO:0000256" key="3">
    <source>
        <dbReference type="ARBA" id="ARBA00002728"/>
    </source>
</evidence>
<evidence type="ECO:0000256" key="1">
    <source>
        <dbReference type="ARBA" id="ARBA00000683"/>
    </source>
</evidence>
<evidence type="ECO:0000256" key="14">
    <source>
        <dbReference type="ARBA" id="ARBA00022777"/>
    </source>
</evidence>
<keyword evidence="15 17" id="KW-0460">Magnesium</keyword>
<dbReference type="PIRSF" id="PIRSF000732">
    <property type="entry name" value="PTS_enzyme_I"/>
    <property type="match status" value="1"/>
</dbReference>
<feature type="binding site" evidence="19">
    <location>
        <position position="348"/>
    </location>
    <ligand>
        <name>phosphoenolpyruvate</name>
        <dbReference type="ChEBI" id="CHEBI:58702"/>
    </ligand>
</feature>
<evidence type="ECO:0000256" key="9">
    <source>
        <dbReference type="ARBA" id="ARBA00022490"/>
    </source>
</evidence>
<keyword evidence="9 17" id="KW-0963">Cytoplasm</keyword>
<dbReference type="InterPro" id="IPR008731">
    <property type="entry name" value="PTS_EIN"/>
</dbReference>
<sequence>METTLNTPIDPKTEKQERIFQGTPVSGGVAHGFVRHVGGSFEPPSMRRIVMAKVDEELARFHQAVESTREELEKLMQGLDEDLDRHTHEILEMHVMVLEDSFVREQVENFVREGLECAESAYYRVVKNCMDSFNRMPDAYLRERALDIKDVALRVLKHLRGDDGLYDDGGASAVCIAHDLTPSETVQLDRNRVLGFAVELGSRTSHTAIVARALGLPAVVRLHGIVEALEHGDEVLLDGNEGILVLNPTADTLERYKALAAAAEAKEAKLLAGGTGPAKTTDGNRVLVGANVEFVEELPLIAECGAEGVGLFRTEFLYLEDPHASEEKLTALYSKVAAEVAPQQVIFRTLDVGGDKLVEYERELEQNPFLGWRGIRVSLALPEAFKKQLRAILRASCHGNVGIMYPMISGVAEVIEANRLLAECREELVQQGVNVCSKVQIGAMIEVPGAAAIADLLTPHVDFFSIGTNDLVQYTLAVDRVNERVSELYQQTHPGVLRLIKMVVDAAHRAKIWVGICGEMAGDVSLTPLLVGLGLDELSASSPQVAAVKHAIRKLSSKDCQGLVEKALQEGDALAIHKLAQAMAVEKYPELFPAAMVEAATGKD</sequence>
<dbReference type="AlphaFoldDB" id="A0A5R8KJL0"/>
<keyword evidence="12 17" id="KW-0598">Phosphotransferase system</keyword>
<evidence type="ECO:0000256" key="5">
    <source>
        <dbReference type="ARBA" id="ARBA00007837"/>
    </source>
</evidence>
<evidence type="ECO:0000256" key="4">
    <source>
        <dbReference type="ARBA" id="ARBA00004496"/>
    </source>
</evidence>
<dbReference type="InterPro" id="IPR000121">
    <property type="entry name" value="PEP_util_C"/>
</dbReference>
<dbReference type="EC" id="2.7.3.9" evidence="6 17"/>
<evidence type="ECO:0000256" key="20">
    <source>
        <dbReference type="PIRSR" id="PIRSR000732-3"/>
    </source>
</evidence>
<dbReference type="InterPro" id="IPR036618">
    <property type="entry name" value="PtsI_HPr-bd_sf"/>
</dbReference>
<dbReference type="Pfam" id="PF02896">
    <property type="entry name" value="PEP-utilizers_C"/>
    <property type="match status" value="1"/>
</dbReference>
<dbReference type="InterPro" id="IPR015813">
    <property type="entry name" value="Pyrv/PenolPyrv_kinase-like_dom"/>
</dbReference>
<dbReference type="GO" id="GO:0008965">
    <property type="term" value="F:phosphoenolpyruvate-protein phosphotransferase activity"/>
    <property type="evidence" value="ECO:0007669"/>
    <property type="project" value="UniProtKB-EC"/>
</dbReference>
<name>A0A5R8KJL0_9BACT</name>
<dbReference type="InterPro" id="IPR006318">
    <property type="entry name" value="PTS_EI-like"/>
</dbReference>
<evidence type="ECO:0000256" key="6">
    <source>
        <dbReference type="ARBA" id="ARBA00012232"/>
    </source>
</evidence>
<dbReference type="OrthoDB" id="9765468at2"/>
<evidence type="ECO:0000256" key="13">
    <source>
        <dbReference type="ARBA" id="ARBA00022723"/>
    </source>
</evidence>
<feature type="domain" description="PEP-utilising enzyme C-terminal" evidence="23">
    <location>
        <begin position="275"/>
        <end position="555"/>
    </location>
</feature>
<comment type="cofactor">
    <cofactor evidence="2 17 20">
        <name>Mg(2+)</name>
        <dbReference type="ChEBI" id="CHEBI:18420"/>
    </cofactor>
</comment>
<evidence type="ECO:0000313" key="26">
    <source>
        <dbReference type="Proteomes" id="UP000306196"/>
    </source>
</evidence>
<comment type="caution">
    <text evidence="25">The sequence shown here is derived from an EMBL/GenBank/DDBJ whole genome shotgun (WGS) entry which is preliminary data.</text>
</comment>
<comment type="subcellular location">
    <subcellularLocation>
        <location evidence="4 17">Cytoplasm</location>
    </subcellularLocation>
</comment>
<evidence type="ECO:0000256" key="8">
    <source>
        <dbReference type="ARBA" id="ARBA00022448"/>
    </source>
</evidence>
<dbReference type="NCBIfam" id="TIGR01417">
    <property type="entry name" value="PTS_I_fam"/>
    <property type="match status" value="1"/>
</dbReference>
<evidence type="ECO:0000256" key="21">
    <source>
        <dbReference type="SAM" id="Coils"/>
    </source>
</evidence>
<evidence type="ECO:0000256" key="19">
    <source>
        <dbReference type="PIRSR" id="PIRSR000732-2"/>
    </source>
</evidence>
<evidence type="ECO:0000256" key="10">
    <source>
        <dbReference type="ARBA" id="ARBA00022597"/>
    </source>
</evidence>
<feature type="domain" description="Phosphotransferase system enzyme I N-terminal" evidence="24">
    <location>
        <begin position="21"/>
        <end position="144"/>
    </location>
</feature>
<evidence type="ECO:0000256" key="11">
    <source>
        <dbReference type="ARBA" id="ARBA00022679"/>
    </source>
</evidence>
<dbReference type="PRINTS" id="PR01736">
    <property type="entry name" value="PHPHTRNFRASE"/>
</dbReference>
<keyword evidence="10 17" id="KW-0762">Sugar transport</keyword>
<dbReference type="InterPro" id="IPR040442">
    <property type="entry name" value="Pyrv_kinase-like_dom_sf"/>
</dbReference>
<keyword evidence="8 17" id="KW-0813">Transport</keyword>
<dbReference type="SUPFAM" id="SSF52009">
    <property type="entry name" value="Phosphohistidine domain"/>
    <property type="match status" value="1"/>
</dbReference>
<keyword evidence="25" id="KW-0670">Pyruvate</keyword>
<evidence type="ECO:0000259" key="23">
    <source>
        <dbReference type="Pfam" id="PF02896"/>
    </source>
</evidence>
<feature type="binding site" evidence="19">
    <location>
        <position position="480"/>
    </location>
    <ligand>
        <name>phosphoenolpyruvate</name>
        <dbReference type="ChEBI" id="CHEBI:58702"/>
    </ligand>
</feature>
<evidence type="ECO:0000259" key="24">
    <source>
        <dbReference type="Pfam" id="PF05524"/>
    </source>
</evidence>
<dbReference type="Proteomes" id="UP000306196">
    <property type="component" value="Unassembled WGS sequence"/>
</dbReference>
<comment type="similarity">
    <text evidence="5 17">Belongs to the PEP-utilizing enzyme family.</text>
</comment>
<evidence type="ECO:0000256" key="2">
    <source>
        <dbReference type="ARBA" id="ARBA00001946"/>
    </source>
</evidence>
<dbReference type="GO" id="GO:0016301">
    <property type="term" value="F:kinase activity"/>
    <property type="evidence" value="ECO:0007669"/>
    <property type="project" value="UniProtKB-KW"/>
</dbReference>
<comment type="catalytic activity">
    <reaction evidence="1 17">
        <text>L-histidyl-[protein] + phosphoenolpyruvate = N(pros)-phospho-L-histidyl-[protein] + pyruvate</text>
        <dbReference type="Rhea" id="RHEA:23880"/>
        <dbReference type="Rhea" id="RHEA-COMP:9745"/>
        <dbReference type="Rhea" id="RHEA-COMP:9746"/>
        <dbReference type="ChEBI" id="CHEBI:15361"/>
        <dbReference type="ChEBI" id="CHEBI:29979"/>
        <dbReference type="ChEBI" id="CHEBI:58702"/>
        <dbReference type="ChEBI" id="CHEBI:64837"/>
        <dbReference type="EC" id="2.7.3.9"/>
    </reaction>
</comment>
<dbReference type="SUPFAM" id="SSF47831">
    <property type="entry name" value="Enzyme I of the PEP:sugar phosphotransferase system HPr-binding (sub)domain"/>
    <property type="match status" value="1"/>
</dbReference>
<evidence type="ECO:0000256" key="7">
    <source>
        <dbReference type="ARBA" id="ARBA00016544"/>
    </source>
</evidence>
<dbReference type="Pfam" id="PF00391">
    <property type="entry name" value="PEP-utilizers"/>
    <property type="match status" value="1"/>
</dbReference>
<evidence type="ECO:0000256" key="18">
    <source>
        <dbReference type="PIRSR" id="PIRSR000732-1"/>
    </source>
</evidence>
<feature type="active site" description="Tele-phosphohistidine intermediate" evidence="18">
    <location>
        <position position="206"/>
    </location>
</feature>
<evidence type="ECO:0000313" key="25">
    <source>
        <dbReference type="EMBL" id="TLD72125.1"/>
    </source>
</evidence>
<feature type="binding site" evidence="19">
    <location>
        <begin position="469"/>
        <end position="470"/>
    </location>
    <ligand>
        <name>phosphoenolpyruvate</name>
        <dbReference type="ChEBI" id="CHEBI:58702"/>
    </ligand>
</feature>
<protein>
    <recommendedName>
        <fullName evidence="7 17">Phosphoenolpyruvate-protein phosphotransferase</fullName>
        <ecNumber evidence="6 17">2.7.3.9</ecNumber>
    </recommendedName>
    <alternativeName>
        <fullName evidence="16 17">Phosphotransferase system, enzyme I</fullName>
    </alternativeName>
</protein>